<dbReference type="PANTHER" id="PTHR30336">
    <property type="entry name" value="INNER MEMBRANE PROTEIN, PROBABLE PERMEASE"/>
    <property type="match status" value="1"/>
</dbReference>
<comment type="caution">
    <text evidence="4">The sequence shown here is derived from an EMBL/GenBank/DDBJ whole genome shotgun (WGS) entry which is preliminary data.</text>
</comment>
<evidence type="ECO:0000256" key="1">
    <source>
        <dbReference type="SAM" id="MobiDB-lite"/>
    </source>
</evidence>
<dbReference type="CDD" id="cd06259">
    <property type="entry name" value="YdcF-like"/>
    <property type="match status" value="1"/>
</dbReference>
<evidence type="ECO:0000313" key="5">
    <source>
        <dbReference type="Proteomes" id="UP001153069"/>
    </source>
</evidence>
<feature type="domain" description="DUF218" evidence="3">
    <location>
        <begin position="86"/>
        <end position="224"/>
    </location>
</feature>
<organism evidence="4 5">
    <name type="scientific">Seminavis robusta</name>
    <dbReference type="NCBI Taxonomy" id="568900"/>
    <lineage>
        <taxon>Eukaryota</taxon>
        <taxon>Sar</taxon>
        <taxon>Stramenopiles</taxon>
        <taxon>Ochrophyta</taxon>
        <taxon>Bacillariophyta</taxon>
        <taxon>Bacillariophyceae</taxon>
        <taxon>Bacillariophycidae</taxon>
        <taxon>Naviculales</taxon>
        <taxon>Naviculaceae</taxon>
        <taxon>Seminavis</taxon>
    </lineage>
</organism>
<keyword evidence="5" id="KW-1185">Reference proteome</keyword>
<dbReference type="EMBL" id="CAICTM010001605">
    <property type="protein sequence ID" value="CAB9524945.1"/>
    <property type="molecule type" value="Genomic_DNA"/>
</dbReference>
<dbReference type="Proteomes" id="UP001153069">
    <property type="component" value="Unassembled WGS sequence"/>
</dbReference>
<keyword evidence="2" id="KW-0472">Membrane</keyword>
<name>A0A9N8EUH2_9STRA</name>
<dbReference type="Gene3D" id="3.40.50.620">
    <property type="entry name" value="HUPs"/>
    <property type="match status" value="1"/>
</dbReference>
<dbReference type="InterPro" id="IPR014729">
    <property type="entry name" value="Rossmann-like_a/b/a_fold"/>
</dbReference>
<evidence type="ECO:0000313" key="4">
    <source>
        <dbReference type="EMBL" id="CAB9524945.1"/>
    </source>
</evidence>
<reference evidence="4" key="1">
    <citation type="submission" date="2020-06" db="EMBL/GenBank/DDBJ databases">
        <authorList>
            <consortium name="Plant Systems Biology data submission"/>
        </authorList>
    </citation>
    <scope>NUCLEOTIDE SEQUENCE</scope>
    <source>
        <strain evidence="4">D6</strain>
    </source>
</reference>
<protein>
    <submittedName>
        <fullName evidence="4">DUF218 domain</fullName>
    </submittedName>
</protein>
<dbReference type="InterPro" id="IPR051599">
    <property type="entry name" value="Cell_Envelope_Assoc"/>
</dbReference>
<feature type="transmembrane region" description="Helical" evidence="2">
    <location>
        <begin position="21"/>
        <end position="45"/>
    </location>
</feature>
<feature type="region of interest" description="Disordered" evidence="1">
    <location>
        <begin position="304"/>
        <end position="330"/>
    </location>
</feature>
<dbReference type="OrthoDB" id="10055554at2759"/>
<dbReference type="GO" id="GO:0005886">
    <property type="term" value="C:plasma membrane"/>
    <property type="evidence" value="ECO:0007669"/>
    <property type="project" value="TreeGrafter"/>
</dbReference>
<evidence type="ECO:0000259" key="3">
    <source>
        <dbReference type="Pfam" id="PF02698"/>
    </source>
</evidence>
<keyword evidence="2" id="KW-1133">Transmembrane helix</keyword>
<sequence length="330" mass="37204">MARSHKRKRRIPPVSPPTKSLRFISIATICFVSFIAFAVLCSALSHHQRNTPQNNNNNRLKKKMTTTKVRFDTPEEIPDDIVKSLDAILVLGGGVPLSLEEPPLFVQKRCDDAAKIVQRYTEIFNRNNLPILTLSAGTAHLPQLLSGDGLPIWEATASAAYLIKHYSPDTIDKSQVFAETTSYDTISNAFFARTSFTDITGWRRLLIITNEFHMDRSQAIFDWIFGIPDNNKGSSSNYQLYYLAPPNTGLTDEAVQARKQREAKSQKNVQEILAPKYQTIKGVWTFLTQEHSLYTAHKLVERGRAKTEETATSEENQALKESYGLNNKGK</sequence>
<keyword evidence="2" id="KW-0812">Transmembrane</keyword>
<proteinExistence type="predicted"/>
<dbReference type="InterPro" id="IPR003848">
    <property type="entry name" value="DUF218"/>
</dbReference>
<dbReference type="AlphaFoldDB" id="A0A9N8EUH2"/>
<gene>
    <name evidence="4" type="ORF">SEMRO_1607_G285630.1</name>
</gene>
<dbReference type="PANTHER" id="PTHR30336:SF20">
    <property type="entry name" value="DUF218 DOMAIN-CONTAINING PROTEIN"/>
    <property type="match status" value="1"/>
</dbReference>
<dbReference type="Pfam" id="PF02698">
    <property type="entry name" value="DUF218"/>
    <property type="match status" value="1"/>
</dbReference>
<evidence type="ECO:0000256" key="2">
    <source>
        <dbReference type="SAM" id="Phobius"/>
    </source>
</evidence>
<accession>A0A9N8EUH2</accession>